<dbReference type="KEGG" id="asip:AQUSIP_25970"/>
<proteinExistence type="predicted"/>
<evidence type="ECO:0000313" key="1">
    <source>
        <dbReference type="EMBL" id="VVC77270.1"/>
    </source>
</evidence>
<dbReference type="Proteomes" id="UP000324194">
    <property type="component" value="Chromosome 2"/>
</dbReference>
<dbReference type="EMBL" id="LR699120">
    <property type="protein sequence ID" value="VVC77270.1"/>
    <property type="molecule type" value="Genomic_DNA"/>
</dbReference>
<sequence length="341" mass="38320">MSDVRFMECEPNYFVKIQNLAESVAIHGLANVLNDEVSRFSRQREEMMSVLEGISSCKVTPDEYGKLMEALFSGIIKNSRGLAQVVEVLSRHAGLESFIPDLIRFALDQGLLDETADIYDFLIYFASDDCPRDLMRRMAAIIFGPEYLSKFISVIDDLDEFLSRLAEAFPFINFVYLLEVQELAAEVAAHAYTPNAGYLLKYLGLVENSMTELQSENSPGTSDTFYLLSRFTEACLSRIGPGCGSYDPDDPVYKKMLNIHFMLLRCSSVNSLQDLCTQYIQSNGFFSRNNPERQNNLSILPTTLLNDVLLPSADEGPTDMLIASDDETSLYVGGYGMEFKR</sequence>
<dbReference type="RefSeq" id="WP_148340707.1">
    <property type="nucleotide sequence ID" value="NZ_LR699120.1"/>
</dbReference>
<dbReference type="AlphaFoldDB" id="A0A5E4PJP9"/>
<gene>
    <name evidence="1" type="ORF">AQUSIP_25970</name>
</gene>
<reference evidence="1 2" key="1">
    <citation type="submission" date="2019-08" db="EMBL/GenBank/DDBJ databases">
        <authorList>
            <person name="Guy L."/>
        </authorList>
    </citation>
    <scope>NUCLEOTIDE SEQUENCE [LARGE SCALE GENOMIC DNA]</scope>
    <source>
        <strain evidence="1 2">SGT-108</strain>
    </source>
</reference>
<evidence type="ECO:0000313" key="2">
    <source>
        <dbReference type="Proteomes" id="UP000324194"/>
    </source>
</evidence>
<accession>A0A5E4PJP9</accession>
<name>A0A5E4PJP9_9COXI</name>
<keyword evidence="2" id="KW-1185">Reference proteome</keyword>
<protein>
    <submittedName>
        <fullName evidence="1">Uncharacterized protein</fullName>
    </submittedName>
</protein>
<organism evidence="1 2">
    <name type="scientific">Aquicella siphonis</name>
    <dbReference type="NCBI Taxonomy" id="254247"/>
    <lineage>
        <taxon>Bacteria</taxon>
        <taxon>Pseudomonadati</taxon>
        <taxon>Pseudomonadota</taxon>
        <taxon>Gammaproteobacteria</taxon>
        <taxon>Legionellales</taxon>
        <taxon>Coxiellaceae</taxon>
        <taxon>Aquicella</taxon>
    </lineage>
</organism>